<evidence type="ECO:0000313" key="3">
    <source>
        <dbReference type="Proteomes" id="UP000184085"/>
    </source>
</evidence>
<proteinExistence type="predicted"/>
<dbReference type="PANTHER" id="PTHR36057">
    <property type="match status" value="1"/>
</dbReference>
<dbReference type="EMBL" id="FMJB01000050">
    <property type="protein sequence ID" value="SCM67974.1"/>
    <property type="molecule type" value="Genomic_DNA"/>
</dbReference>
<dbReference type="AlphaFoldDB" id="A0A1M4N1T7"/>
<sequence length="233" mass="25222">MRRILTALVFAGVGSMAAAQSSTSPVVVELYTSQGCSSCPSADRVLEKLSSRDDILPLSLHVDYWDYIGWADTFANPAFTERQKVYARNMGERMIYTPQMVINGGAHVVGNRPMDVADALNLAKDTRGATSLSVKLDGSTLRIQAMAIDPAGAPYAVQFVTYLPEETVKIKRGENAGKEVTYVNVVSGWQHVGDWDGTGEFTAAVNTTPEEDEHAVILQKANQGEVVAAARLR</sequence>
<evidence type="ECO:0000313" key="2">
    <source>
        <dbReference type="EMBL" id="SCM67974.1"/>
    </source>
</evidence>
<keyword evidence="3" id="KW-1185">Reference proteome</keyword>
<organism evidence="2 3">
    <name type="scientific">Donghicola eburneus</name>
    <dbReference type="NCBI Taxonomy" id="393278"/>
    <lineage>
        <taxon>Bacteria</taxon>
        <taxon>Pseudomonadati</taxon>
        <taxon>Pseudomonadota</taxon>
        <taxon>Alphaproteobacteria</taxon>
        <taxon>Rhodobacterales</taxon>
        <taxon>Roseobacteraceae</taxon>
        <taxon>Donghicola</taxon>
    </lineage>
</organism>
<feature type="chain" id="PRO_5009906738" description="Secreted protein" evidence="1">
    <location>
        <begin position="19"/>
        <end position="233"/>
    </location>
</feature>
<dbReference type="PANTHER" id="PTHR36057:SF1">
    <property type="entry name" value="LIPOPROTEIN LIPID ATTACHMENT SITE-LIKE PROTEIN, PUTATIVE (DUF1223)-RELATED"/>
    <property type="match status" value="1"/>
</dbReference>
<protein>
    <recommendedName>
        <fullName evidence="4">Secreted protein</fullName>
    </recommendedName>
</protein>
<dbReference type="InterPro" id="IPR036249">
    <property type="entry name" value="Thioredoxin-like_sf"/>
</dbReference>
<name>A0A1M4N1T7_9RHOB</name>
<dbReference type="Proteomes" id="UP000184085">
    <property type="component" value="Unassembled WGS sequence"/>
</dbReference>
<reference evidence="3" key="1">
    <citation type="submission" date="2016-09" db="EMBL/GenBank/DDBJ databases">
        <authorList>
            <person name="Wibberg D."/>
        </authorList>
    </citation>
    <scope>NUCLEOTIDE SEQUENCE [LARGE SCALE GENOMIC DNA]</scope>
</reference>
<accession>A0A1M4N1T7</accession>
<evidence type="ECO:0000256" key="1">
    <source>
        <dbReference type="SAM" id="SignalP"/>
    </source>
</evidence>
<feature type="signal peptide" evidence="1">
    <location>
        <begin position="1"/>
        <end position="18"/>
    </location>
</feature>
<dbReference type="SUPFAM" id="SSF52833">
    <property type="entry name" value="Thioredoxin-like"/>
    <property type="match status" value="1"/>
</dbReference>
<dbReference type="Pfam" id="PF06764">
    <property type="entry name" value="DUF1223"/>
    <property type="match status" value="1"/>
</dbReference>
<dbReference type="RefSeq" id="WP_072706608.1">
    <property type="nucleotide sequence ID" value="NZ_FMJB01000050.1"/>
</dbReference>
<gene>
    <name evidence="2" type="ORF">KARMA_2182</name>
</gene>
<dbReference type="InterPro" id="IPR010634">
    <property type="entry name" value="DUF1223"/>
</dbReference>
<evidence type="ECO:0008006" key="4">
    <source>
        <dbReference type="Google" id="ProtNLM"/>
    </source>
</evidence>
<keyword evidence="1" id="KW-0732">Signal</keyword>